<dbReference type="AlphaFoldDB" id="A0AA36I6C3"/>
<feature type="region of interest" description="Disordered" evidence="1">
    <location>
        <begin position="1"/>
        <end position="28"/>
    </location>
</feature>
<feature type="compositionally biased region" description="Polar residues" evidence="1">
    <location>
        <begin position="10"/>
        <end position="27"/>
    </location>
</feature>
<feature type="region of interest" description="Disordered" evidence="1">
    <location>
        <begin position="386"/>
        <end position="415"/>
    </location>
</feature>
<evidence type="ECO:0000313" key="3">
    <source>
        <dbReference type="Proteomes" id="UP001178507"/>
    </source>
</evidence>
<organism evidence="2 3">
    <name type="scientific">Effrenium voratum</name>
    <dbReference type="NCBI Taxonomy" id="2562239"/>
    <lineage>
        <taxon>Eukaryota</taxon>
        <taxon>Sar</taxon>
        <taxon>Alveolata</taxon>
        <taxon>Dinophyceae</taxon>
        <taxon>Suessiales</taxon>
        <taxon>Symbiodiniaceae</taxon>
        <taxon>Effrenium</taxon>
    </lineage>
</organism>
<name>A0AA36I6C3_9DINO</name>
<dbReference type="EMBL" id="CAUJNA010000854">
    <property type="protein sequence ID" value="CAJ1381906.1"/>
    <property type="molecule type" value="Genomic_DNA"/>
</dbReference>
<dbReference type="Proteomes" id="UP001178507">
    <property type="component" value="Unassembled WGS sequence"/>
</dbReference>
<sequence>MGPRLLGLLPQQSGFSNPFTPGSSDSDPSVPLVLGVNSDRGPMKWMKVQALISVLLLGVAAKPKKQIPEPQTPAPEQPTADHVKFQDLVAGPLKTASDLVDDQVDTFLQRVADVVSNGDEGNKEMLTMATDIRKLLAKVVPMLLSARDNSSALDVDTRPSNRSQATYAQDNLLKLQTYTGWAWPVIIDYTKDAYDDKELSDDIKARMMRGTDGSLSYLSSVLVYAWTAAKFQFPVVEEIMQTKESNGEILMKAGCAASYAKLLGDITQMYADLSDSKQECFMKDGNFTDWQKCAYDSADSLYKVNLAIAESSNAMWQCFGIYWGCSQLINQAYADLSKALAASMKMTDSCTGGDAELCRSYAFQVLGVLSQGGGLMESATDDCSLKGASGDSPLNPWAATPFEKREDASETSTKV</sequence>
<comment type="caution">
    <text evidence="2">The sequence shown here is derived from an EMBL/GenBank/DDBJ whole genome shotgun (WGS) entry which is preliminary data.</text>
</comment>
<reference evidence="2" key="1">
    <citation type="submission" date="2023-08" db="EMBL/GenBank/DDBJ databases">
        <authorList>
            <person name="Chen Y."/>
            <person name="Shah S."/>
            <person name="Dougan E. K."/>
            <person name="Thang M."/>
            <person name="Chan C."/>
        </authorList>
    </citation>
    <scope>NUCLEOTIDE SEQUENCE</scope>
</reference>
<accession>A0AA36I6C3</accession>
<proteinExistence type="predicted"/>
<evidence type="ECO:0000256" key="1">
    <source>
        <dbReference type="SAM" id="MobiDB-lite"/>
    </source>
</evidence>
<gene>
    <name evidence="2" type="ORF">EVOR1521_LOCUS9447</name>
</gene>
<keyword evidence="3" id="KW-1185">Reference proteome</keyword>
<evidence type="ECO:0000313" key="2">
    <source>
        <dbReference type="EMBL" id="CAJ1381906.1"/>
    </source>
</evidence>
<protein>
    <submittedName>
        <fullName evidence="2">Uncharacterized protein</fullName>
    </submittedName>
</protein>